<dbReference type="CDD" id="cd01424">
    <property type="entry name" value="MGS_CPS_II"/>
    <property type="match status" value="1"/>
</dbReference>
<dbReference type="InterPro" id="IPR011607">
    <property type="entry name" value="MGS-like_dom"/>
</dbReference>
<keyword evidence="7" id="KW-0677">Repeat</keyword>
<dbReference type="SUPFAM" id="SSF52440">
    <property type="entry name" value="PreATP-grasp domain"/>
    <property type="match status" value="2"/>
</dbReference>
<dbReference type="FunFam" id="3.30.470.20:FF:000026">
    <property type="entry name" value="Carbamoyl-phosphate synthase large chain"/>
    <property type="match status" value="1"/>
</dbReference>
<dbReference type="GO" id="GO:0005524">
    <property type="term" value="F:ATP binding"/>
    <property type="evidence" value="ECO:0007669"/>
    <property type="project" value="UniProtKB-UniRule"/>
</dbReference>
<dbReference type="PROSITE" id="PS50975">
    <property type="entry name" value="ATP_GRASP"/>
    <property type="match status" value="2"/>
</dbReference>
<dbReference type="Proteomes" id="UP000427769">
    <property type="component" value="Chromosome"/>
</dbReference>
<evidence type="ECO:0000256" key="7">
    <source>
        <dbReference type="ARBA" id="ARBA00022737"/>
    </source>
</evidence>
<comment type="similarity">
    <text evidence="2">Belongs to the CarB family.</text>
</comment>
<dbReference type="SUPFAM" id="SSF56059">
    <property type="entry name" value="Glutathione synthetase ATP-binding domain-like"/>
    <property type="match status" value="2"/>
</dbReference>
<evidence type="ECO:0000256" key="2">
    <source>
        <dbReference type="ARBA" id="ARBA00009799"/>
    </source>
</evidence>
<organism evidence="18 19">
    <name type="scientific">Desulfosarcina widdelii</name>
    <dbReference type="NCBI Taxonomy" id="947919"/>
    <lineage>
        <taxon>Bacteria</taxon>
        <taxon>Pseudomonadati</taxon>
        <taxon>Thermodesulfobacteriota</taxon>
        <taxon>Desulfobacteria</taxon>
        <taxon>Desulfobacterales</taxon>
        <taxon>Desulfosarcinaceae</taxon>
        <taxon>Desulfosarcina</taxon>
    </lineage>
</organism>
<dbReference type="InterPro" id="IPR036914">
    <property type="entry name" value="MGS-like_dom_sf"/>
</dbReference>
<dbReference type="GO" id="GO:0044205">
    <property type="term" value="P:'de novo' UMP biosynthetic process"/>
    <property type="evidence" value="ECO:0007669"/>
    <property type="project" value="UniProtKB-UniPathway"/>
</dbReference>
<keyword evidence="5" id="KW-0028">Amino-acid biosynthesis</keyword>
<keyword evidence="9 15" id="KW-0067">ATP-binding</keyword>
<evidence type="ECO:0000256" key="9">
    <source>
        <dbReference type="ARBA" id="ARBA00022840"/>
    </source>
</evidence>
<dbReference type="InterPro" id="IPR058047">
    <property type="entry name" value="CPSase_preATP-grasp"/>
</dbReference>
<dbReference type="InterPro" id="IPR033937">
    <property type="entry name" value="MGS_CPS_CarB"/>
</dbReference>
<dbReference type="InterPro" id="IPR011761">
    <property type="entry name" value="ATP-grasp"/>
</dbReference>
<comment type="catalytic activity">
    <reaction evidence="13">
        <text>hydrogencarbonate + NH4(+) + 2 ATP = carbamoyl phosphate + 2 ADP + phosphate + 2 H(+)</text>
        <dbReference type="Rhea" id="RHEA:18029"/>
        <dbReference type="ChEBI" id="CHEBI:15378"/>
        <dbReference type="ChEBI" id="CHEBI:17544"/>
        <dbReference type="ChEBI" id="CHEBI:28938"/>
        <dbReference type="ChEBI" id="CHEBI:30616"/>
        <dbReference type="ChEBI" id="CHEBI:43474"/>
        <dbReference type="ChEBI" id="CHEBI:58228"/>
        <dbReference type="ChEBI" id="CHEBI:456216"/>
        <dbReference type="EC" id="6.3.4.16"/>
    </reaction>
</comment>
<dbReference type="InterPro" id="IPR016185">
    <property type="entry name" value="PreATP-grasp_dom_sf"/>
</dbReference>
<proteinExistence type="inferred from homology"/>
<dbReference type="PANTHER" id="PTHR11405">
    <property type="entry name" value="CARBAMOYLTRANSFERASE FAMILY MEMBER"/>
    <property type="match status" value="1"/>
</dbReference>
<dbReference type="NCBIfam" id="NF009455">
    <property type="entry name" value="PRK12815.1"/>
    <property type="match status" value="1"/>
</dbReference>
<dbReference type="InterPro" id="IPR005483">
    <property type="entry name" value="CPSase_dom"/>
</dbReference>
<name>A0A5K7Z2U2_9BACT</name>
<reference evidence="18 19" key="1">
    <citation type="submission" date="2019-11" db="EMBL/GenBank/DDBJ databases">
        <title>Comparative genomics of hydrocarbon-degrading Desulfosarcina strains.</title>
        <authorList>
            <person name="Watanabe M."/>
            <person name="Kojima H."/>
            <person name="Fukui M."/>
        </authorList>
    </citation>
    <scope>NUCLEOTIDE SEQUENCE [LARGE SCALE GENOMIC DNA]</scope>
    <source>
        <strain evidence="18 19">PP31</strain>
    </source>
</reference>
<evidence type="ECO:0000256" key="1">
    <source>
        <dbReference type="ARBA" id="ARBA00005077"/>
    </source>
</evidence>
<dbReference type="GO" id="GO:0006526">
    <property type="term" value="P:L-arginine biosynthetic process"/>
    <property type="evidence" value="ECO:0007669"/>
    <property type="project" value="UniProtKB-KW"/>
</dbReference>
<evidence type="ECO:0000256" key="11">
    <source>
        <dbReference type="ARBA" id="ARBA00022975"/>
    </source>
</evidence>
<dbReference type="OrthoDB" id="9804197at2"/>
<dbReference type="NCBIfam" id="NF003671">
    <property type="entry name" value="PRK05294.1"/>
    <property type="match status" value="1"/>
</dbReference>
<dbReference type="UniPathway" id="UPA00070">
    <property type="reaction ID" value="UER00115"/>
</dbReference>
<protein>
    <submittedName>
        <fullName evidence="18">Carbamoyl phosphate synthase large subunit</fullName>
    </submittedName>
</protein>
<dbReference type="AlphaFoldDB" id="A0A5K7Z2U2"/>
<keyword evidence="8 15" id="KW-0547">Nucleotide-binding</keyword>
<evidence type="ECO:0000256" key="14">
    <source>
        <dbReference type="ARBA" id="ARBA00048816"/>
    </source>
</evidence>
<evidence type="ECO:0000256" key="5">
    <source>
        <dbReference type="ARBA" id="ARBA00022605"/>
    </source>
</evidence>
<dbReference type="GO" id="GO:0046872">
    <property type="term" value="F:metal ion binding"/>
    <property type="evidence" value="ECO:0007669"/>
    <property type="project" value="UniProtKB-KW"/>
</dbReference>
<dbReference type="InterPro" id="IPR013815">
    <property type="entry name" value="ATP_grasp_subdomain_1"/>
</dbReference>
<keyword evidence="11" id="KW-0665">Pyrimidine biosynthesis</keyword>
<dbReference type="InterPro" id="IPR036897">
    <property type="entry name" value="CarbamoylP_synth_lsu_oligo_sf"/>
</dbReference>
<comment type="pathway">
    <text evidence="1">Amino-acid biosynthesis; L-arginine biosynthesis; carbamoyl phosphate from bicarbonate: step 1/1.</text>
</comment>
<dbReference type="Pfam" id="PF02142">
    <property type="entry name" value="MGS"/>
    <property type="match status" value="1"/>
</dbReference>
<dbReference type="Gene3D" id="3.30.1490.20">
    <property type="entry name" value="ATP-grasp fold, A domain"/>
    <property type="match status" value="1"/>
</dbReference>
<dbReference type="SUPFAM" id="SSF48108">
    <property type="entry name" value="Carbamoyl phosphate synthetase, large subunit connection domain"/>
    <property type="match status" value="1"/>
</dbReference>
<keyword evidence="6" id="KW-0479">Metal-binding</keyword>
<evidence type="ECO:0000256" key="15">
    <source>
        <dbReference type="PROSITE-ProRule" id="PRU00409"/>
    </source>
</evidence>
<evidence type="ECO:0000259" key="17">
    <source>
        <dbReference type="PROSITE" id="PS51855"/>
    </source>
</evidence>
<dbReference type="GO" id="GO:0004088">
    <property type="term" value="F:carbamoyl-phosphate synthase (glutamine-hydrolyzing) activity"/>
    <property type="evidence" value="ECO:0007669"/>
    <property type="project" value="UniProtKB-EC"/>
</dbReference>
<keyword evidence="12" id="KW-0464">Manganese</keyword>
<dbReference type="Gene3D" id="3.30.470.20">
    <property type="entry name" value="ATP-grasp fold, B domain"/>
    <property type="match status" value="2"/>
</dbReference>
<dbReference type="GO" id="GO:0004087">
    <property type="term" value="F:carbamoyl-phosphate synthase (ammonia) activity"/>
    <property type="evidence" value="ECO:0007669"/>
    <property type="project" value="UniProtKB-EC"/>
</dbReference>
<dbReference type="RefSeq" id="WP_155301960.1">
    <property type="nucleotide sequence ID" value="NZ_AP021875.1"/>
</dbReference>
<dbReference type="GO" id="GO:0006541">
    <property type="term" value="P:glutamine metabolic process"/>
    <property type="evidence" value="ECO:0007669"/>
    <property type="project" value="TreeGrafter"/>
</dbReference>
<dbReference type="Gene3D" id="3.40.50.1380">
    <property type="entry name" value="Methylglyoxal synthase-like domain"/>
    <property type="match status" value="1"/>
</dbReference>
<dbReference type="GO" id="GO:0005737">
    <property type="term" value="C:cytoplasm"/>
    <property type="evidence" value="ECO:0007669"/>
    <property type="project" value="TreeGrafter"/>
</dbReference>
<evidence type="ECO:0000313" key="18">
    <source>
        <dbReference type="EMBL" id="BBO72784.1"/>
    </source>
</evidence>
<dbReference type="SUPFAM" id="SSF52335">
    <property type="entry name" value="Methylglyoxal synthase-like"/>
    <property type="match status" value="1"/>
</dbReference>
<evidence type="ECO:0000256" key="4">
    <source>
        <dbReference type="ARBA" id="ARBA00022598"/>
    </source>
</evidence>
<dbReference type="EMBL" id="AP021875">
    <property type="protein sequence ID" value="BBO72784.1"/>
    <property type="molecule type" value="Genomic_DNA"/>
</dbReference>
<dbReference type="PANTHER" id="PTHR11405:SF53">
    <property type="entry name" value="CARBAMOYL-PHOSPHATE SYNTHASE [AMMONIA], MITOCHONDRIAL"/>
    <property type="match status" value="1"/>
</dbReference>
<feature type="domain" description="MGS-like" evidence="17">
    <location>
        <begin position="928"/>
        <end position="1066"/>
    </location>
</feature>
<feature type="domain" description="ATP-grasp" evidence="16">
    <location>
        <begin position="132"/>
        <end position="327"/>
    </location>
</feature>
<keyword evidence="19" id="KW-1185">Reference proteome</keyword>
<comment type="catalytic activity">
    <reaction evidence="14">
        <text>hydrogencarbonate + L-glutamine + 2 ATP + H2O = carbamoyl phosphate + L-glutamate + 2 ADP + phosphate + 2 H(+)</text>
        <dbReference type="Rhea" id="RHEA:18633"/>
        <dbReference type="ChEBI" id="CHEBI:15377"/>
        <dbReference type="ChEBI" id="CHEBI:15378"/>
        <dbReference type="ChEBI" id="CHEBI:17544"/>
        <dbReference type="ChEBI" id="CHEBI:29985"/>
        <dbReference type="ChEBI" id="CHEBI:30616"/>
        <dbReference type="ChEBI" id="CHEBI:43474"/>
        <dbReference type="ChEBI" id="CHEBI:58228"/>
        <dbReference type="ChEBI" id="CHEBI:58359"/>
        <dbReference type="ChEBI" id="CHEBI:456216"/>
        <dbReference type="EC" id="6.3.5.5"/>
    </reaction>
</comment>
<evidence type="ECO:0000256" key="12">
    <source>
        <dbReference type="ARBA" id="ARBA00023211"/>
    </source>
</evidence>
<dbReference type="SMART" id="SM00851">
    <property type="entry name" value="MGS"/>
    <property type="match status" value="1"/>
</dbReference>
<sequence>MPTPPLQKVLIIGCGPVKIGQTGAFDDAACRACRILRDAGVETVMVHCDPSALATDMETADRTYMVPLTVQSLKEVLLRERPDGLLPTVGGPTAMGLAKALVDSGLLEKKSIRLLGTTPETLAMMGDPSALFDCAGQLGLPTPDGRCVTRMAAAAAAAEAIGYPVFVRAAPLADRQRQGIVYNVEELRQLVSAGRLPSEEIEPLRIEEVLSDHREVEVELLRDADNRMQPVAIAENMEPVGIHSGDSMAAIPPLTLDTATCRQIFDTACKVAERMGAAGILHVKFAVAPGGRPVRVLSVNPWFSRMSAFCARSFGVDLAAVHARLCMGAGLDDILGDDAPEKEPAGIASIMNGKIVAVRLPRWEFERFGGEIEALNARMKSTGEVMGIGSSLLEALLKAERCRMPYHHLLGMRPEWTSIPLDDLMQRLVPPSPDCLAILHEALKKGARPGDLSTSTGIDIKWFRELAVLASLEIQLANPETQPPSPKLIGKAVEAGLNEAGLARLLNISGEAAAGLIEAAEIQVLPRAADANGQSRIWFTTLADKKAPHSPMGKSILIAGPGAGRIGHGIELDHCCAHAARRLQKAGRRSILVNSNPAVAGGLDDADRTYVAPLTAPDLKAVCGHEKPDGIILQFGGYAAMDQAENLESAGFTVLGTAREQVALSQDRLRFSGLLTEMGIPHPSIGKAASPEAAMDLAESIGFPLVVSVPADRHRNRYAVIMDADMLEQDLLGTNLSEDAPMLIEQFLEYAIELEADALCDGKSVYVPAVMEHIELAGVHSGDSSLVTPPYSTPPRHIETINAYIRKIALKLDVKGLLNARFAVYNDTVYLLAARPWACRTLPMVSKICDIPMARRAVDIMLGRSLDEMDLPRRLLPYCAIRSSVFPYDVFPQADPLLGPQMRSTGQVMTLAEVFGMAYFSSQQAAGPCLPGRGNLLVTVTDEDKPSILEPTRLFNEMGFGILATRGTHAFLRKNGIPSQLVKKIGFGRPDLVDAIKSGEVALVVNTPSGHRSQLDDALIRKTAIRYNIPNITTPAGAMAAAKGIAASKQGLEMLCTLQSYARTLR</sequence>
<accession>A0A5K7Z2U2</accession>
<dbReference type="Pfam" id="PF25596">
    <property type="entry name" value="CPSase_L_D1"/>
    <property type="match status" value="2"/>
</dbReference>
<dbReference type="Pfam" id="PF02786">
    <property type="entry name" value="CPSase_L_D2"/>
    <property type="match status" value="2"/>
</dbReference>
<dbReference type="Gene3D" id="3.40.50.20">
    <property type="match status" value="2"/>
</dbReference>
<evidence type="ECO:0000313" key="19">
    <source>
        <dbReference type="Proteomes" id="UP000427769"/>
    </source>
</evidence>
<keyword evidence="10" id="KW-0460">Magnesium</keyword>
<evidence type="ECO:0000259" key="16">
    <source>
        <dbReference type="PROSITE" id="PS50975"/>
    </source>
</evidence>
<dbReference type="FunFam" id="3.40.50.20:FF:000001">
    <property type="entry name" value="Carbamoyl-phosphate synthase large chain"/>
    <property type="match status" value="2"/>
</dbReference>
<feature type="domain" description="ATP-grasp" evidence="16">
    <location>
        <begin position="672"/>
        <end position="862"/>
    </location>
</feature>
<evidence type="ECO:0000256" key="13">
    <source>
        <dbReference type="ARBA" id="ARBA00047359"/>
    </source>
</evidence>
<dbReference type="PROSITE" id="PS51855">
    <property type="entry name" value="MGS"/>
    <property type="match status" value="1"/>
</dbReference>
<keyword evidence="3" id="KW-0055">Arginine biosynthesis</keyword>
<evidence type="ECO:0000256" key="6">
    <source>
        <dbReference type="ARBA" id="ARBA00022723"/>
    </source>
</evidence>
<dbReference type="PRINTS" id="PR00098">
    <property type="entry name" value="CPSASE"/>
</dbReference>
<gene>
    <name evidence="18" type="ORF">DSCW_02010</name>
</gene>
<dbReference type="KEGG" id="dwd:DSCW_02010"/>
<keyword evidence="4" id="KW-0436">Ligase</keyword>
<evidence type="ECO:0000256" key="3">
    <source>
        <dbReference type="ARBA" id="ARBA00022571"/>
    </source>
</evidence>
<evidence type="ECO:0000256" key="10">
    <source>
        <dbReference type="ARBA" id="ARBA00022842"/>
    </source>
</evidence>
<evidence type="ECO:0000256" key="8">
    <source>
        <dbReference type="ARBA" id="ARBA00022741"/>
    </source>
</evidence>
<dbReference type="InterPro" id="IPR005479">
    <property type="entry name" value="CPAse_ATP-bd"/>
</dbReference>